<dbReference type="Gene3D" id="3.80.10.10">
    <property type="entry name" value="Ribonuclease Inhibitor"/>
    <property type="match status" value="1"/>
</dbReference>
<name>A0ABR0CZX4_9LAMI</name>
<dbReference type="Pfam" id="PF00646">
    <property type="entry name" value="F-box"/>
    <property type="match status" value="1"/>
</dbReference>
<proteinExistence type="predicted"/>
<protein>
    <recommendedName>
        <fullName evidence="1">F-box domain-containing protein</fullName>
    </recommendedName>
</protein>
<evidence type="ECO:0000313" key="2">
    <source>
        <dbReference type="EMBL" id="KAK4482098.1"/>
    </source>
</evidence>
<dbReference type="InterPro" id="IPR055411">
    <property type="entry name" value="LRR_FXL15/At3g58940/PEG3-like"/>
</dbReference>
<dbReference type="Gene3D" id="1.20.1280.50">
    <property type="match status" value="1"/>
</dbReference>
<comment type="caution">
    <text evidence="2">The sequence shown here is derived from an EMBL/GenBank/DDBJ whole genome shotgun (WGS) entry which is preliminary data.</text>
</comment>
<dbReference type="InterPro" id="IPR036047">
    <property type="entry name" value="F-box-like_dom_sf"/>
</dbReference>
<evidence type="ECO:0000259" key="1">
    <source>
        <dbReference type="PROSITE" id="PS50181"/>
    </source>
</evidence>
<feature type="domain" description="F-box" evidence="1">
    <location>
        <begin position="16"/>
        <end position="65"/>
    </location>
</feature>
<dbReference type="Proteomes" id="UP001291926">
    <property type="component" value="Unassembled WGS sequence"/>
</dbReference>
<dbReference type="InterPro" id="IPR032675">
    <property type="entry name" value="LRR_dom_sf"/>
</dbReference>
<dbReference type="Pfam" id="PF24758">
    <property type="entry name" value="LRR_At5g56370"/>
    <property type="match status" value="1"/>
</dbReference>
<dbReference type="SUPFAM" id="SSF52058">
    <property type="entry name" value="L domain-like"/>
    <property type="match status" value="1"/>
</dbReference>
<dbReference type="PANTHER" id="PTHR31900:SF30">
    <property type="entry name" value="SUPERFAMILY PROTEIN, PUTATIVE-RELATED"/>
    <property type="match status" value="1"/>
</dbReference>
<evidence type="ECO:0000313" key="3">
    <source>
        <dbReference type="Proteomes" id="UP001291926"/>
    </source>
</evidence>
<gene>
    <name evidence="2" type="ORF">RD792_011549</name>
</gene>
<organism evidence="2 3">
    <name type="scientific">Penstemon davidsonii</name>
    <dbReference type="NCBI Taxonomy" id="160366"/>
    <lineage>
        <taxon>Eukaryota</taxon>
        <taxon>Viridiplantae</taxon>
        <taxon>Streptophyta</taxon>
        <taxon>Embryophyta</taxon>
        <taxon>Tracheophyta</taxon>
        <taxon>Spermatophyta</taxon>
        <taxon>Magnoliopsida</taxon>
        <taxon>eudicotyledons</taxon>
        <taxon>Gunneridae</taxon>
        <taxon>Pentapetalae</taxon>
        <taxon>asterids</taxon>
        <taxon>lamiids</taxon>
        <taxon>Lamiales</taxon>
        <taxon>Plantaginaceae</taxon>
        <taxon>Cheloneae</taxon>
        <taxon>Penstemon</taxon>
    </lineage>
</organism>
<accession>A0ABR0CZX4</accession>
<dbReference type="InterPro" id="IPR050232">
    <property type="entry name" value="FBL13/AtMIF1-like"/>
</dbReference>
<dbReference type="InterPro" id="IPR053781">
    <property type="entry name" value="F-box_AtFBL13-like"/>
</dbReference>
<dbReference type="PROSITE" id="PS50181">
    <property type="entry name" value="FBOX"/>
    <property type="match status" value="1"/>
</dbReference>
<dbReference type="CDD" id="cd22160">
    <property type="entry name" value="F-box_AtFBL13-like"/>
    <property type="match status" value="1"/>
</dbReference>
<keyword evidence="3" id="KW-1185">Reference proteome</keyword>
<dbReference type="EMBL" id="JAYDYQ010002589">
    <property type="protein sequence ID" value="KAK4482098.1"/>
    <property type="molecule type" value="Genomic_DNA"/>
</dbReference>
<feature type="non-terminal residue" evidence="2">
    <location>
        <position position="444"/>
    </location>
</feature>
<reference evidence="2 3" key="1">
    <citation type="journal article" date="2023" name="bioRxiv">
        <title>Genome report: Whole genome sequence and annotation of Penstemon davidsonii.</title>
        <authorList>
            <person name="Ostevik K.L."/>
            <person name="Alabady M."/>
            <person name="Zhang M."/>
            <person name="Rausher M.D."/>
        </authorList>
    </citation>
    <scope>NUCLEOTIDE SEQUENCE [LARGE SCALE GENOMIC DNA]</scope>
    <source>
        <strain evidence="2">DNT005</strain>
        <tissue evidence="2">Whole leaf</tissue>
    </source>
</reference>
<dbReference type="InterPro" id="IPR001810">
    <property type="entry name" value="F-box_dom"/>
</dbReference>
<sequence length="444" mass="51135">MRIRSRGRKRMPDFEEDLISQLPDEVLGRILSFVPVEDAVRTNILSKRWKGIWMLITNLDFGKKVRNRRNCLNFVDNVIGCVSKLGNFSMEVCLHVDEGTVTSWMRKVLEKNVRELTLEGPISPCCIFSCETLTILTLVCDSIEDVPIICNLPNLKVLDMCIYDPPSELTEDLFTSCPLLEDLTIYRNIGNGVKFNLSCPCLKKLKIEFTQYEEDETECRFVINALNLEYMELNNINYMGTSELIFRNVKSIVKAKMGMVEAPETLMSRNCAVELLRSLTTVKSLSLDFAYVDVLYFTYPILPDFSNVKHLELTIDYYRHMEVMAYLLVFFPNLEELVIHECSFERKTNFPCHPSLAPRCLLSCIKVVRLVLSDDNMYKIGFVKFCISLGHHMEDLNVYFYAKNRGVLTEAVVLPVYKQSTLLRARTPDLEMSMVKKLALLCSM</sequence>
<dbReference type="SUPFAM" id="SSF81383">
    <property type="entry name" value="F-box domain"/>
    <property type="match status" value="1"/>
</dbReference>
<dbReference type="PANTHER" id="PTHR31900">
    <property type="entry name" value="F-BOX/RNI SUPERFAMILY PROTEIN-RELATED"/>
    <property type="match status" value="1"/>
</dbReference>